<accession>A0A1V8S9I2</accession>
<proteinExistence type="predicted"/>
<keyword evidence="3" id="KW-1185">Reference proteome</keyword>
<dbReference type="Proteomes" id="UP000192596">
    <property type="component" value="Unassembled WGS sequence"/>
</dbReference>
<feature type="region of interest" description="Disordered" evidence="1">
    <location>
        <begin position="485"/>
        <end position="520"/>
    </location>
</feature>
<evidence type="ECO:0000256" key="1">
    <source>
        <dbReference type="SAM" id="MobiDB-lite"/>
    </source>
</evidence>
<reference evidence="3" key="1">
    <citation type="submission" date="2017-03" db="EMBL/GenBank/DDBJ databases">
        <title>Genomes of endolithic fungi from Antarctica.</title>
        <authorList>
            <person name="Coleine C."/>
            <person name="Masonjones S."/>
            <person name="Stajich J.E."/>
        </authorList>
    </citation>
    <scope>NUCLEOTIDE SEQUENCE [LARGE SCALE GENOMIC DNA]</scope>
    <source>
        <strain evidence="3">CCFEE 5527</strain>
    </source>
</reference>
<feature type="region of interest" description="Disordered" evidence="1">
    <location>
        <begin position="580"/>
        <end position="608"/>
    </location>
</feature>
<gene>
    <name evidence="2" type="ORF">B0A48_18153</name>
</gene>
<comment type="caution">
    <text evidence="2">The sequence shown here is derived from an EMBL/GenBank/DDBJ whole genome shotgun (WGS) entry which is preliminary data.</text>
</comment>
<name>A0A1V8S9I2_9PEZI</name>
<dbReference type="EMBL" id="NAJO01000077">
    <property type="protein sequence ID" value="OQN95868.1"/>
    <property type="molecule type" value="Genomic_DNA"/>
</dbReference>
<protein>
    <submittedName>
        <fullName evidence="2">Uncharacterized protein</fullName>
    </submittedName>
</protein>
<feature type="compositionally biased region" description="Acidic residues" evidence="1">
    <location>
        <begin position="508"/>
        <end position="520"/>
    </location>
</feature>
<organism evidence="2 3">
    <name type="scientific">Cryoendolithus antarcticus</name>
    <dbReference type="NCBI Taxonomy" id="1507870"/>
    <lineage>
        <taxon>Eukaryota</taxon>
        <taxon>Fungi</taxon>
        <taxon>Dikarya</taxon>
        <taxon>Ascomycota</taxon>
        <taxon>Pezizomycotina</taxon>
        <taxon>Dothideomycetes</taxon>
        <taxon>Dothideomycetidae</taxon>
        <taxon>Cladosporiales</taxon>
        <taxon>Cladosporiaceae</taxon>
        <taxon>Cryoendolithus</taxon>
    </lineage>
</organism>
<dbReference type="InParanoid" id="A0A1V8S9I2"/>
<sequence>MRRSRMWSITKDEAWRDCLPTIFPSYTLPDPMRVHPHSPVCKELQIYAPRAKSLATKCSRFFPPANLLTATEQGLTPTRRARIKLPRVACQLHASDNGSEDIVQPAKRSPTPFAVTEVIERQCNAPIRHTTNVDHLREPAVAVGPSESTTPAAESLSQGSEDALLRNLEHPAFIWYMITATTTFNESNLVHAPDSNHRGLFISTSVSQPAGQAQVASTGTQTDDNCGPSFCDEATAANLWNILSCVPSIRPANDLEDAFLASTIPLPAQTASQIEDLNHLLLSRDHFCASPLELQGSEIPHTHPNSLTGYSNTRPQTPCISSMTAMPTYYDTGLPILTIAYDEPPAYSPELTGMNELMVDTEYLADTSELPTTTRSEICFSLTPLRTPVPRSSFHTCQWWDDVKQSLEHISPTEVVSVREDKPRAASLTETADSVLADLFTQGHAKNCNCGYCDPDPLPFVPILSGSITDSACCMLYPIGSDGDTETLTTRSDTWEDEDNDFNSIATEDGDAESETNAEDEEGWLWASASEIHSDSMPILLTSYDETDCEAGDKDSYFMPCHGWNALFNDAVGKCAAHAGADDWSDEDDDDEEQWESAWDVEDAGGWD</sequence>
<evidence type="ECO:0000313" key="3">
    <source>
        <dbReference type="Proteomes" id="UP000192596"/>
    </source>
</evidence>
<evidence type="ECO:0000313" key="2">
    <source>
        <dbReference type="EMBL" id="OQN95868.1"/>
    </source>
</evidence>
<dbReference type="AlphaFoldDB" id="A0A1V8S9I2"/>
<feature type="compositionally biased region" description="Acidic residues" evidence="1">
    <location>
        <begin position="583"/>
        <end position="608"/>
    </location>
</feature>